<protein>
    <recommendedName>
        <fullName evidence="1">DUF6606 domain-containing protein</fullName>
    </recommendedName>
</protein>
<dbReference type="Pfam" id="PF20255">
    <property type="entry name" value="DUF6606"/>
    <property type="match status" value="1"/>
</dbReference>
<dbReference type="EMBL" id="CAJNJQ010003372">
    <property type="protein sequence ID" value="CAE7197584.1"/>
    <property type="molecule type" value="Genomic_DNA"/>
</dbReference>
<dbReference type="AlphaFoldDB" id="A0A8H3E3T7"/>
<name>A0A8H3E3T7_9AGAM</name>
<reference evidence="2" key="1">
    <citation type="submission" date="2021-01" db="EMBL/GenBank/DDBJ databases">
        <authorList>
            <person name="Kaushik A."/>
        </authorList>
    </citation>
    <scope>NUCLEOTIDE SEQUENCE</scope>
    <source>
        <strain evidence="2">AG5</strain>
    </source>
</reference>
<feature type="domain" description="DUF6606" evidence="1">
    <location>
        <begin position="15"/>
        <end position="273"/>
    </location>
</feature>
<evidence type="ECO:0000313" key="2">
    <source>
        <dbReference type="EMBL" id="CAE7197584.1"/>
    </source>
</evidence>
<proteinExistence type="predicted"/>
<comment type="caution">
    <text evidence="2">The sequence shown here is derived from an EMBL/GenBank/DDBJ whole genome shotgun (WGS) entry which is preliminary data.</text>
</comment>
<dbReference type="InterPro" id="IPR046541">
    <property type="entry name" value="DUF6606"/>
</dbReference>
<dbReference type="Proteomes" id="UP000663827">
    <property type="component" value="Unassembled WGS sequence"/>
</dbReference>
<gene>
    <name evidence="2" type="ORF">RDB_LOCUS134819</name>
</gene>
<evidence type="ECO:0000259" key="1">
    <source>
        <dbReference type="Pfam" id="PF20255"/>
    </source>
</evidence>
<accession>A0A8H3E3T7</accession>
<sequence>MSALSDSDVLHHLAYNVFLPPKLPQEETETSFQRSVDLAIVNSVIKAGQRYEFDPEISPLWAHFELMLKRLSRYINIPVEKYELSEDMINMKPGDILTLYIKAQNAGVIIRKQQLHTTYEAFEAQAQTEHIMSAPGKVVRHFPGPIVQLPDSVANNHDFIMEVANILVQMNTEIFEEAHPTTRKAGTDVRESRNSINPNYFIQYFFGFLRGMGTTVDSPRVVKRLADEVLWMNAKNPWRRSPIWLIVRVALQTSFDSAVKYKHFMAYYHAHVLSQCGKHNVFSSDLLYAMRVKMAKRLHKIKDSAPGFLIRAAESAANKIQDLLQGRWDAIQSIQSQTQSPNRNLLGVDMWAAACGGHTCDTWPGCEDKPSRDHPFAISFDDSEMAYIARGLYDLSRFSFSTPTTSNWVSKSR</sequence>
<organism evidence="2 3">
    <name type="scientific">Rhizoctonia solani</name>
    <dbReference type="NCBI Taxonomy" id="456999"/>
    <lineage>
        <taxon>Eukaryota</taxon>
        <taxon>Fungi</taxon>
        <taxon>Dikarya</taxon>
        <taxon>Basidiomycota</taxon>
        <taxon>Agaricomycotina</taxon>
        <taxon>Agaricomycetes</taxon>
        <taxon>Cantharellales</taxon>
        <taxon>Ceratobasidiaceae</taxon>
        <taxon>Rhizoctonia</taxon>
    </lineage>
</organism>
<evidence type="ECO:0000313" key="3">
    <source>
        <dbReference type="Proteomes" id="UP000663827"/>
    </source>
</evidence>